<accession>E3T5C3</accession>
<dbReference type="GeneID" id="9887755"/>
<organism evidence="1 2">
    <name type="scientific">Cafeteria roenbergensis virus (strain BV-PW1)</name>
    <name type="common">CroV</name>
    <dbReference type="NCBI Taxonomy" id="693272"/>
    <lineage>
        <taxon>Viruses</taxon>
        <taxon>Varidnaviria</taxon>
        <taxon>Bamfordvirae</taxon>
        <taxon>Nucleocytoviricota</taxon>
        <taxon>Megaviricetes</taxon>
        <taxon>Imitervirales</taxon>
        <taxon>Mimiviridae</taxon>
        <taxon>Aliimimivirinae</taxon>
        <taxon>Rheavirus</taxon>
        <taxon>Rheavirus sinusmexicani</taxon>
    </lineage>
</organism>
<sequence length="142" mass="16973">MQGLNLNKEEILKNIFSSSNWEEPTNKKLLENIKNRYFEDLQNYTYINSINDLKENVKCGSLIRYFTYDGEIRYGGILLKKIIVKKNRIDDAILLLKNKQGQTWNFHFNNYLVFFNKNNENDKMRNLFISFLPDSALEEYNI</sequence>
<evidence type="ECO:0000313" key="2">
    <source>
        <dbReference type="Proteomes" id="UP000029781"/>
    </source>
</evidence>
<dbReference type="Proteomes" id="UP000029781">
    <property type="component" value="Segment"/>
</dbReference>
<dbReference type="KEGG" id="vg:9887755"/>
<name>E3T5C3_CROVB</name>
<protein>
    <submittedName>
        <fullName evidence="1">Uncharacterized protein</fullName>
    </submittedName>
</protein>
<keyword evidence="2" id="KW-1185">Reference proteome</keyword>
<dbReference type="EMBL" id="GU244497">
    <property type="protein sequence ID" value="ADO67386.1"/>
    <property type="molecule type" value="Genomic_DNA"/>
</dbReference>
<proteinExistence type="predicted"/>
<gene>
    <name evidence="1" type="ORF">crov352</name>
</gene>
<organismHost>
    <name type="scientific">Cafeteria roenbergensis</name>
    <name type="common">Marine flagellate</name>
    <dbReference type="NCBI Taxonomy" id="33653"/>
</organismHost>
<evidence type="ECO:0000313" key="1">
    <source>
        <dbReference type="EMBL" id="ADO67386.1"/>
    </source>
</evidence>
<reference evidence="1 2" key="1">
    <citation type="journal article" date="2010" name="Proc. Natl. Acad. Sci. U.S.A.">
        <title>Giant virus with a remarkable complement of genes infects marine zooplankton.</title>
        <authorList>
            <person name="Fischer M.G."/>
            <person name="Allen M.J."/>
            <person name="Wilson W.H."/>
            <person name="Suttle C.A."/>
        </authorList>
    </citation>
    <scope>NUCLEOTIDE SEQUENCE [LARGE SCALE GENOMIC DNA]</scope>
    <source>
        <strain evidence="1 2">BV-PW1</strain>
    </source>
</reference>
<dbReference type="RefSeq" id="YP_003969985.1">
    <property type="nucleotide sequence ID" value="NC_014637.1"/>
</dbReference>